<dbReference type="Proteomes" id="UP000248329">
    <property type="component" value="Unassembled WGS sequence"/>
</dbReference>
<evidence type="ECO:0000313" key="2">
    <source>
        <dbReference type="Proteomes" id="UP000248329"/>
    </source>
</evidence>
<sequence length="227" mass="24291">MGVSFIGAGPGDTGLITVKGKRLIEDADMVIYPGSSINPEILELSDGRKINSWDLSFEEVIACIVDEVGRGRAVVKLHSGDPSLFEGTSLYLHALSERGIRGEIVPGVSSLSAVAASLGTELTEDQALIVIRPAGEPWKDDYRFESGSIEKLSGYGAATASAMAIFIGSRYIREIMDIVTYPPDTEVSVAYHASWDDEEIVTGTVADIADKVEEIGVKRSAIILIKS</sequence>
<gene>
    <name evidence="1" type="ORF">C4B59_02475</name>
</gene>
<proteinExistence type="predicted"/>
<comment type="caution">
    <text evidence="1">The sequence shown here is derived from an EMBL/GenBank/DDBJ whole genome shotgun (WGS) entry which is preliminary data.</text>
</comment>
<evidence type="ECO:0000313" key="1">
    <source>
        <dbReference type="EMBL" id="PXF61739.1"/>
    </source>
</evidence>
<accession>A0AC61L5K7</accession>
<name>A0AC61L5K7_9EURY</name>
<protein>
    <submittedName>
        <fullName evidence="1">Cobalt-precorrin-4 C(11)-methyltransferase</fullName>
    </submittedName>
</protein>
<dbReference type="EMBL" id="PQXF01000003">
    <property type="protein sequence ID" value="PXF61739.1"/>
    <property type="molecule type" value="Genomic_DNA"/>
</dbReference>
<organism evidence="1 2">
    <name type="scientific">Candidatus Methanogaster sp</name>
    <dbReference type="NCBI Taxonomy" id="3386292"/>
    <lineage>
        <taxon>Archaea</taxon>
        <taxon>Methanobacteriati</taxon>
        <taxon>Methanobacteriota</taxon>
        <taxon>Stenosarchaea group</taxon>
        <taxon>Methanomicrobia</taxon>
        <taxon>Methanosarcinales</taxon>
        <taxon>ANME-2 cluster</taxon>
        <taxon>Candidatus Methanogasteraceae</taxon>
        <taxon>Candidatus Methanogaster</taxon>
    </lineage>
</organism>
<reference evidence="1" key="1">
    <citation type="submission" date="2018-01" db="EMBL/GenBank/DDBJ databases">
        <authorList>
            <person name="Krukenberg V."/>
        </authorList>
    </citation>
    <scope>NUCLEOTIDE SEQUENCE</scope>
    <source>
        <strain evidence="1">E20ANME2</strain>
    </source>
</reference>